<dbReference type="Gene3D" id="1.20.58.340">
    <property type="entry name" value="Magnesium transport protein CorA, transmembrane region"/>
    <property type="match status" value="2"/>
</dbReference>
<evidence type="ECO:0000256" key="3">
    <source>
        <dbReference type="ARBA" id="ARBA00022448"/>
    </source>
</evidence>
<feature type="transmembrane region" description="Helical" evidence="8">
    <location>
        <begin position="296"/>
        <end position="316"/>
    </location>
</feature>
<evidence type="ECO:0000313" key="10">
    <source>
        <dbReference type="Proteomes" id="UP000617555"/>
    </source>
</evidence>
<proteinExistence type="inferred from homology"/>
<keyword evidence="6 8" id="KW-1133">Transmembrane helix</keyword>
<feature type="transmembrane region" description="Helical" evidence="8">
    <location>
        <begin position="261"/>
        <end position="284"/>
    </location>
</feature>
<dbReference type="InterPro" id="IPR002523">
    <property type="entry name" value="MgTranspt_CorA/ZnTranspt_ZntB"/>
</dbReference>
<name>A0ABQ1JK12_9GAMM</name>
<evidence type="ECO:0000256" key="4">
    <source>
        <dbReference type="ARBA" id="ARBA00022475"/>
    </source>
</evidence>
<dbReference type="SUPFAM" id="SSF143865">
    <property type="entry name" value="CorA soluble domain-like"/>
    <property type="match status" value="1"/>
</dbReference>
<evidence type="ECO:0000256" key="7">
    <source>
        <dbReference type="ARBA" id="ARBA00023136"/>
    </source>
</evidence>
<dbReference type="PANTHER" id="PTHR46494:SF1">
    <property type="entry name" value="CORA FAMILY METAL ION TRANSPORTER (EUROFUNG)"/>
    <property type="match status" value="1"/>
</dbReference>
<dbReference type="PANTHER" id="PTHR46494">
    <property type="entry name" value="CORA FAMILY METAL ION TRANSPORTER (EUROFUNG)"/>
    <property type="match status" value="1"/>
</dbReference>
<comment type="similarity">
    <text evidence="2">Belongs to the CorA metal ion transporter (MIT) (TC 1.A.35) family.</text>
</comment>
<keyword evidence="5 8" id="KW-0812">Transmembrane</keyword>
<evidence type="ECO:0000313" key="9">
    <source>
        <dbReference type="EMBL" id="GGB67953.1"/>
    </source>
</evidence>
<accession>A0ABQ1JK12</accession>
<evidence type="ECO:0000256" key="5">
    <source>
        <dbReference type="ARBA" id="ARBA00022692"/>
    </source>
</evidence>
<dbReference type="EMBL" id="BMII01000027">
    <property type="protein sequence ID" value="GGB67953.1"/>
    <property type="molecule type" value="Genomic_DNA"/>
</dbReference>
<comment type="caution">
    <text evidence="9">The sequence shown here is derived from an EMBL/GenBank/DDBJ whole genome shotgun (WGS) entry which is preliminary data.</text>
</comment>
<evidence type="ECO:0000256" key="8">
    <source>
        <dbReference type="SAM" id="Phobius"/>
    </source>
</evidence>
<sequence length="322" mass="37383">MTIRILLFDTQGLLLSSGDADLMAQYDPELHLIWIDINGPNNRAFFQDNPQFGIDNLDFDDAHRERHPPQIEFYSDHTYLLTHELKARESYLLLDRSHLLIHVNQQFLITQHLASSMSVNSVIERLNDKRSIESQNMSSICFLIMRQIVTDFLAVMLALEERLNDIEDEIFDASSDDLLAELLAYSSKLQKAKRSFTYHEELLQQMLDNEAQKHIEFDYQQLSYLYNQFERLSSRASLYQGLVSNLINGFISVSAHKTNRVMMTLTLVTAIFLPLTVIAGIYGMNFQHMPELTWQYGYYAILIIMAAIVVSGLWIAKLKRWF</sequence>
<dbReference type="Proteomes" id="UP000617555">
    <property type="component" value="Unassembled WGS sequence"/>
</dbReference>
<dbReference type="RefSeq" id="WP_188740226.1">
    <property type="nucleotide sequence ID" value="NZ_BMII01000027.1"/>
</dbReference>
<dbReference type="InterPro" id="IPR045863">
    <property type="entry name" value="CorA_TM1_TM2"/>
</dbReference>
<gene>
    <name evidence="9" type="primary">yfjQ</name>
    <name evidence="9" type="ORF">GCM10011607_30750</name>
</gene>
<dbReference type="Pfam" id="PF01544">
    <property type="entry name" value="CorA"/>
    <property type="match status" value="1"/>
</dbReference>
<comment type="subcellular location">
    <subcellularLocation>
        <location evidence="1">Cell membrane</location>
        <topology evidence="1">Multi-pass membrane protein</topology>
    </subcellularLocation>
</comment>
<dbReference type="InterPro" id="IPR045861">
    <property type="entry name" value="CorA_cytoplasmic_dom"/>
</dbReference>
<protein>
    <submittedName>
        <fullName evidence="9">Metal ion transporter YfjQ</fullName>
    </submittedName>
</protein>
<keyword evidence="4" id="KW-1003">Cell membrane</keyword>
<keyword evidence="3" id="KW-0813">Transport</keyword>
<keyword evidence="7 8" id="KW-0472">Membrane</keyword>
<organism evidence="9 10">
    <name type="scientific">Shewanella inventionis</name>
    <dbReference type="NCBI Taxonomy" id="1738770"/>
    <lineage>
        <taxon>Bacteria</taxon>
        <taxon>Pseudomonadati</taxon>
        <taxon>Pseudomonadota</taxon>
        <taxon>Gammaproteobacteria</taxon>
        <taxon>Alteromonadales</taxon>
        <taxon>Shewanellaceae</taxon>
        <taxon>Shewanella</taxon>
    </lineage>
</organism>
<keyword evidence="10" id="KW-1185">Reference proteome</keyword>
<evidence type="ECO:0000256" key="2">
    <source>
        <dbReference type="ARBA" id="ARBA00009765"/>
    </source>
</evidence>
<evidence type="ECO:0000256" key="1">
    <source>
        <dbReference type="ARBA" id="ARBA00004651"/>
    </source>
</evidence>
<dbReference type="SUPFAM" id="SSF144083">
    <property type="entry name" value="Magnesium transport protein CorA, transmembrane region"/>
    <property type="match status" value="1"/>
</dbReference>
<reference evidence="10" key="1">
    <citation type="journal article" date="2019" name="Int. J. Syst. Evol. Microbiol.">
        <title>The Global Catalogue of Microorganisms (GCM) 10K type strain sequencing project: providing services to taxonomists for standard genome sequencing and annotation.</title>
        <authorList>
            <consortium name="The Broad Institute Genomics Platform"/>
            <consortium name="The Broad Institute Genome Sequencing Center for Infectious Disease"/>
            <person name="Wu L."/>
            <person name="Ma J."/>
        </authorList>
    </citation>
    <scope>NUCLEOTIDE SEQUENCE [LARGE SCALE GENOMIC DNA]</scope>
    <source>
        <strain evidence="10">CGMCC 1.15339</strain>
    </source>
</reference>
<dbReference type="CDD" id="cd12822">
    <property type="entry name" value="TmCorA-like"/>
    <property type="match status" value="1"/>
</dbReference>
<evidence type="ECO:0000256" key="6">
    <source>
        <dbReference type="ARBA" id="ARBA00022989"/>
    </source>
</evidence>
<dbReference type="Gene3D" id="3.30.460.20">
    <property type="entry name" value="CorA soluble domain-like"/>
    <property type="match status" value="1"/>
</dbReference>